<evidence type="ECO:0000256" key="3">
    <source>
        <dbReference type="ARBA" id="ARBA00022991"/>
    </source>
</evidence>
<feature type="compositionally biased region" description="Low complexity" evidence="5">
    <location>
        <begin position="594"/>
        <end position="604"/>
    </location>
</feature>
<feature type="region of interest" description="Disordered" evidence="5">
    <location>
        <begin position="20"/>
        <end position="46"/>
    </location>
</feature>
<dbReference type="SUPFAM" id="SSF55785">
    <property type="entry name" value="PYP-like sensor domain (PAS domain)"/>
    <property type="match status" value="1"/>
</dbReference>
<dbReference type="PROSITE" id="PS50113">
    <property type="entry name" value="PAC"/>
    <property type="match status" value="1"/>
</dbReference>
<evidence type="ECO:0000313" key="8">
    <source>
        <dbReference type="Proteomes" id="UP000651452"/>
    </source>
</evidence>
<feature type="compositionally biased region" description="Low complexity" evidence="5">
    <location>
        <begin position="375"/>
        <end position="392"/>
    </location>
</feature>
<proteinExistence type="predicted"/>
<evidence type="ECO:0000313" key="7">
    <source>
        <dbReference type="EMBL" id="KAF9695765.1"/>
    </source>
</evidence>
<evidence type="ECO:0000256" key="5">
    <source>
        <dbReference type="SAM" id="MobiDB-lite"/>
    </source>
</evidence>
<keyword evidence="2" id="KW-0288">FMN</keyword>
<feature type="region of interest" description="Disordered" evidence="5">
    <location>
        <begin position="542"/>
        <end position="619"/>
    </location>
</feature>
<dbReference type="InterPro" id="IPR000700">
    <property type="entry name" value="PAS-assoc_C"/>
</dbReference>
<keyword evidence="3" id="KW-0157">Chromophore</keyword>
<name>A0A8H7J391_9PLEO</name>
<evidence type="ECO:0000256" key="4">
    <source>
        <dbReference type="SAM" id="Coils"/>
    </source>
</evidence>
<feature type="domain" description="PAC" evidence="6">
    <location>
        <begin position="271"/>
        <end position="325"/>
    </location>
</feature>
<dbReference type="InterPro" id="IPR035965">
    <property type="entry name" value="PAS-like_dom_sf"/>
</dbReference>
<gene>
    <name evidence="7" type="ORF">EKO04_005961</name>
</gene>
<dbReference type="EMBL" id="RZGK01000010">
    <property type="protein sequence ID" value="KAF9695765.1"/>
    <property type="molecule type" value="Genomic_DNA"/>
</dbReference>
<dbReference type="Gene3D" id="3.30.450.20">
    <property type="entry name" value="PAS domain"/>
    <property type="match status" value="1"/>
</dbReference>
<organism evidence="7 8">
    <name type="scientific">Ascochyta lentis</name>
    <dbReference type="NCBI Taxonomy" id="205686"/>
    <lineage>
        <taxon>Eukaryota</taxon>
        <taxon>Fungi</taxon>
        <taxon>Dikarya</taxon>
        <taxon>Ascomycota</taxon>
        <taxon>Pezizomycotina</taxon>
        <taxon>Dothideomycetes</taxon>
        <taxon>Pleosporomycetidae</taxon>
        <taxon>Pleosporales</taxon>
        <taxon>Pleosporineae</taxon>
        <taxon>Didymellaceae</taxon>
        <taxon>Ascochyta</taxon>
    </lineage>
</organism>
<dbReference type="Pfam" id="PF13426">
    <property type="entry name" value="PAS_9"/>
    <property type="match status" value="1"/>
</dbReference>
<dbReference type="OrthoDB" id="447251at2759"/>
<dbReference type="AlphaFoldDB" id="A0A8H7J391"/>
<feature type="region of interest" description="Disordered" evidence="5">
    <location>
        <begin position="332"/>
        <end position="392"/>
    </location>
</feature>
<dbReference type="InterPro" id="IPR000014">
    <property type="entry name" value="PAS"/>
</dbReference>
<accession>A0A8H7J391</accession>
<keyword evidence="8" id="KW-1185">Reference proteome</keyword>
<dbReference type="PANTHER" id="PTHR47429:SF9">
    <property type="entry name" value="PAS DOMAIN-CONTAINING PROTEIN"/>
    <property type="match status" value="1"/>
</dbReference>
<dbReference type="GO" id="GO:0005634">
    <property type="term" value="C:nucleus"/>
    <property type="evidence" value="ECO:0007669"/>
    <property type="project" value="TreeGrafter"/>
</dbReference>
<feature type="compositionally biased region" description="Basic and acidic residues" evidence="5">
    <location>
        <begin position="351"/>
        <end position="374"/>
    </location>
</feature>
<evidence type="ECO:0000256" key="2">
    <source>
        <dbReference type="ARBA" id="ARBA00022643"/>
    </source>
</evidence>
<reference evidence="7" key="1">
    <citation type="submission" date="2018-12" db="EMBL/GenBank/DDBJ databases">
        <authorList>
            <person name="Syme R.A."/>
            <person name="Farfan-Caceres L."/>
            <person name="Lichtenzveig J."/>
        </authorList>
    </citation>
    <scope>NUCLEOTIDE SEQUENCE</scope>
    <source>
        <strain evidence="7">Al4</strain>
    </source>
</reference>
<dbReference type="Proteomes" id="UP000651452">
    <property type="component" value="Unassembled WGS sequence"/>
</dbReference>
<evidence type="ECO:0000259" key="6">
    <source>
        <dbReference type="PROSITE" id="PS50113"/>
    </source>
</evidence>
<reference evidence="7" key="2">
    <citation type="submission" date="2020-09" db="EMBL/GenBank/DDBJ databases">
        <title>Reference genome assembly for Australian Ascochyta lentis isolate Al4.</title>
        <authorList>
            <person name="Lee R.C."/>
            <person name="Farfan-Caceres L.M."/>
            <person name="Debler J.W."/>
            <person name="Williams A.H."/>
            <person name="Henares B.M."/>
        </authorList>
    </citation>
    <scope>NUCLEOTIDE SEQUENCE</scope>
    <source>
        <strain evidence="7">Al4</strain>
    </source>
</reference>
<keyword evidence="4" id="KW-0175">Coiled coil</keyword>
<comment type="caution">
    <text evidence="7">The sequence shown here is derived from an EMBL/GenBank/DDBJ whole genome shotgun (WGS) entry which is preliminary data.</text>
</comment>
<dbReference type="PANTHER" id="PTHR47429">
    <property type="entry name" value="PROTEIN TWIN LOV 1"/>
    <property type="match status" value="1"/>
</dbReference>
<feature type="compositionally biased region" description="Polar residues" evidence="5">
    <location>
        <begin position="542"/>
        <end position="555"/>
    </location>
</feature>
<keyword evidence="1" id="KW-0285">Flavoprotein</keyword>
<sequence>MDQDLSHVIMDGFRVPSLSRIDSASETGDHDDPPSDDDSENDGSCRLRLGRRSTDIEYAYDLRPPPPNITDRSAEAVAERLFSIDHLYVILKDNAYLQRFTTFLVRYRAHSVPTLVRYLDSQKALKAIEYANALADQITQQPTWPSKVSAASLDPRFEQISRGALEELVSEALPAYVTFNVVDIVTELLNKEIIGKNMPVMRELVHGLAEVYCMSDPTQEGNPMIFASEEFYNATQYGSGYAIGKSCRFLHGPQTDRHAIERMDKAFQDQQEFSETMVQYRQDGSPFLALVMVSPLKDNQGSVCYFISARVDVTRLIEGGKTIDSFHQLLSGDRTATPTTDPLENRPTLKSLRDFGDLLNDEEKRSLKDGEAMRTDSQPSTPRSSQSPTARRFVGIEERMSQEALRSRYGGQVPGVYQNYLLVRPYPSLRIIFTSPSLRIPGLCQSRLEDHIGGPEHVRDSLIDALAQGIGVTAKISWLTRVPRPSTHLGVPIPDDGASIATSDADIIEGKARWIHCTPLTGSDGKVGAIMIIMVDKQDATNSLPNSSNMSSARSTAEGFVGPVPPHARARSHNSNGSCSLDHKPERWKPHSSPPSVAATATPPLRGGKINNAPSRSMGGSRLYADYMKEIREAQKKADSFSNRLRNSEVQYSGLGSMATAVSVQAVNTRGRTKKVRGTL</sequence>
<evidence type="ECO:0000256" key="1">
    <source>
        <dbReference type="ARBA" id="ARBA00022630"/>
    </source>
</evidence>
<protein>
    <recommendedName>
        <fullName evidence="6">PAC domain-containing protein</fullName>
    </recommendedName>
</protein>
<feature type="coiled-coil region" evidence="4">
    <location>
        <begin position="624"/>
        <end position="651"/>
    </location>
</feature>